<accession>A0A2C9UN34</accession>
<proteinExistence type="predicted"/>
<dbReference type="Gramene" id="Manes.13G027600.1.v8.1">
    <property type="protein sequence ID" value="Manes.13G027600.1.v8.1.CDS.1"/>
    <property type="gene ID" value="Manes.13G027600.v8.1"/>
</dbReference>
<keyword evidence="3" id="KW-1185">Reference proteome</keyword>
<feature type="domain" description="F-box" evidence="1">
    <location>
        <begin position="29"/>
        <end position="63"/>
    </location>
</feature>
<gene>
    <name evidence="2" type="ORF">MANES_13G027600v8</name>
</gene>
<evidence type="ECO:0000313" key="2">
    <source>
        <dbReference type="EMBL" id="OAY32558.1"/>
    </source>
</evidence>
<dbReference type="AlphaFoldDB" id="A0A2C9UN34"/>
<dbReference type="InterPro" id="IPR001810">
    <property type="entry name" value="F-box_dom"/>
</dbReference>
<dbReference type="InterPro" id="IPR015915">
    <property type="entry name" value="Kelch-typ_b-propeller"/>
</dbReference>
<comment type="caution">
    <text evidence="2">The sequence shown here is derived from an EMBL/GenBank/DDBJ whole genome shotgun (WGS) entry which is preliminary data.</text>
</comment>
<dbReference type="Gene3D" id="2.120.10.80">
    <property type="entry name" value="Kelch-type beta propeller"/>
    <property type="match status" value="1"/>
</dbReference>
<organism evidence="2 3">
    <name type="scientific">Manihot esculenta</name>
    <name type="common">Cassava</name>
    <name type="synonym">Jatropha manihot</name>
    <dbReference type="NCBI Taxonomy" id="3983"/>
    <lineage>
        <taxon>Eukaryota</taxon>
        <taxon>Viridiplantae</taxon>
        <taxon>Streptophyta</taxon>
        <taxon>Embryophyta</taxon>
        <taxon>Tracheophyta</taxon>
        <taxon>Spermatophyta</taxon>
        <taxon>Magnoliopsida</taxon>
        <taxon>eudicotyledons</taxon>
        <taxon>Gunneridae</taxon>
        <taxon>Pentapetalae</taxon>
        <taxon>rosids</taxon>
        <taxon>fabids</taxon>
        <taxon>Malpighiales</taxon>
        <taxon>Euphorbiaceae</taxon>
        <taxon>Crotonoideae</taxon>
        <taxon>Manihoteae</taxon>
        <taxon>Manihot</taxon>
    </lineage>
</organism>
<reference evidence="3" key="1">
    <citation type="journal article" date="2016" name="Nat. Biotechnol.">
        <title>Sequencing wild and cultivated cassava and related species reveals extensive interspecific hybridization and genetic diversity.</title>
        <authorList>
            <person name="Bredeson J.V."/>
            <person name="Lyons J.B."/>
            <person name="Prochnik S.E."/>
            <person name="Wu G.A."/>
            <person name="Ha C.M."/>
            <person name="Edsinger-Gonzales E."/>
            <person name="Grimwood J."/>
            <person name="Schmutz J."/>
            <person name="Rabbi I.Y."/>
            <person name="Egesi C."/>
            <person name="Nauluvula P."/>
            <person name="Lebot V."/>
            <person name="Ndunguru J."/>
            <person name="Mkamilo G."/>
            <person name="Bart R.S."/>
            <person name="Setter T.L."/>
            <person name="Gleadow R.M."/>
            <person name="Kulakow P."/>
            <person name="Ferguson M.E."/>
            <person name="Rounsley S."/>
            <person name="Rokhsar D.S."/>
        </authorList>
    </citation>
    <scope>NUCLEOTIDE SEQUENCE [LARGE SCALE GENOMIC DNA]</scope>
    <source>
        <strain evidence="3">cv. AM560-2</strain>
    </source>
</reference>
<sequence length="405" mass="45505">MAEHSIMKREQTTTTKAEKEEAAASIHGDILESVLTHVPLIDLVPASHVSKSWKRAVSTSLRHFNKIKPWLLLHSQATRSPYSTTAYAFDPRSCLWLQIRRPPIKHISPLRSSHSTLLYMLSSSKFSFSVDPLHLTWHHVDAPVVWRTDPIVAVVGHRVIVAGGACDFEDDPLAVEMYDLKTRTWDTCESLPAHFKDSAASMWLSVAVRSNKMYVVEKSTGVTYWFNPETKSWYGPYSLRPQRNVYSSAIGFADDRLILICLIGDDHGEEVTSVKLWELNDASFKFCKEIGEMPEQLIEKLRGDTFSISSAIINVMGDFVYISNTSAPEEVIFCEFGSGPCRWSSVRNAVVNDHRRLTERLVFTCANVGMSALQRAINAEDTQFAVLGSRGEHSVGSVQNRTEPK</sequence>
<dbReference type="EMBL" id="CM004399">
    <property type="protein sequence ID" value="OAY32558.1"/>
    <property type="molecule type" value="Genomic_DNA"/>
</dbReference>
<dbReference type="Pfam" id="PF00646">
    <property type="entry name" value="F-box"/>
    <property type="match status" value="1"/>
</dbReference>
<dbReference type="GO" id="GO:0005829">
    <property type="term" value="C:cytosol"/>
    <property type="evidence" value="ECO:0000318"/>
    <property type="project" value="GO_Central"/>
</dbReference>
<evidence type="ECO:0000313" key="3">
    <source>
        <dbReference type="Proteomes" id="UP000091857"/>
    </source>
</evidence>
<dbReference type="SUPFAM" id="SSF81383">
    <property type="entry name" value="F-box domain"/>
    <property type="match status" value="1"/>
</dbReference>
<dbReference type="InterPro" id="IPR036047">
    <property type="entry name" value="F-box-like_dom_sf"/>
</dbReference>
<dbReference type="GO" id="GO:0005634">
    <property type="term" value="C:nucleus"/>
    <property type="evidence" value="ECO:0000318"/>
    <property type="project" value="GO_Central"/>
</dbReference>
<dbReference type="PANTHER" id="PTHR24414">
    <property type="entry name" value="F-BOX/KELCH-REPEAT PROTEIN SKIP4"/>
    <property type="match status" value="1"/>
</dbReference>
<evidence type="ECO:0000259" key="1">
    <source>
        <dbReference type="Pfam" id="PF00646"/>
    </source>
</evidence>
<dbReference type="InterPro" id="IPR050354">
    <property type="entry name" value="F-box/kelch-repeat_ARATH"/>
</dbReference>
<dbReference type="GO" id="GO:0043161">
    <property type="term" value="P:proteasome-mediated ubiquitin-dependent protein catabolic process"/>
    <property type="evidence" value="ECO:0000318"/>
    <property type="project" value="GO_Central"/>
</dbReference>
<dbReference type="STRING" id="3983.A0A2C9UN34"/>
<dbReference type="PANTHER" id="PTHR24414:SF44">
    <property type="entry name" value="F-BOX DOMAIN-CONTAINING PROTEIN"/>
    <property type="match status" value="1"/>
</dbReference>
<name>A0A2C9UN34_MANES</name>
<protein>
    <recommendedName>
        <fullName evidence="1">F-box domain-containing protein</fullName>
    </recommendedName>
</protein>
<dbReference type="SUPFAM" id="SSF117281">
    <property type="entry name" value="Kelch motif"/>
    <property type="match status" value="1"/>
</dbReference>
<dbReference type="Proteomes" id="UP000091857">
    <property type="component" value="Chromosome 13"/>
</dbReference>